<dbReference type="OrthoDB" id="3360976at2759"/>
<sequence length="203" mass="22658">MQLILTTRDPYNASYCTPEGQVIYRVVSPFQLLHRRRATIDKVVPTDLSSYTEDMQDQFERIGEVEYHTIFSSIITFGGVAQSVDKFFRKKISLLNLASHRIFTGPDGKEYRWKLGYAKPVLYLNDDTSTPVAKFHQQDIISITPRARRAALEILPAGEHMVDVIVVTLVYIEKLRRNRERAAKSGRRGGGGPGGDGGGGGGD</sequence>
<comment type="caution">
    <text evidence="3">The sequence shown here is derived from an EMBL/GenBank/DDBJ whole genome shotgun (WGS) entry which is preliminary data.</text>
</comment>
<evidence type="ECO:0000256" key="1">
    <source>
        <dbReference type="SAM" id="MobiDB-lite"/>
    </source>
</evidence>
<evidence type="ECO:0000313" key="4">
    <source>
        <dbReference type="Proteomes" id="UP000298030"/>
    </source>
</evidence>
<feature type="domain" description="DUF6593" evidence="2">
    <location>
        <begin position="9"/>
        <end position="177"/>
    </location>
</feature>
<evidence type="ECO:0000313" key="3">
    <source>
        <dbReference type="EMBL" id="TEB25385.1"/>
    </source>
</evidence>
<feature type="compositionally biased region" description="Gly residues" evidence="1">
    <location>
        <begin position="188"/>
        <end position="203"/>
    </location>
</feature>
<feature type="region of interest" description="Disordered" evidence="1">
    <location>
        <begin position="181"/>
        <end position="203"/>
    </location>
</feature>
<evidence type="ECO:0000259" key="2">
    <source>
        <dbReference type="Pfam" id="PF20236"/>
    </source>
</evidence>
<dbReference type="InterPro" id="IPR046528">
    <property type="entry name" value="DUF6593"/>
</dbReference>
<reference evidence="3 4" key="1">
    <citation type="journal article" date="2019" name="Nat. Ecol. Evol.">
        <title>Megaphylogeny resolves global patterns of mushroom evolution.</title>
        <authorList>
            <person name="Varga T."/>
            <person name="Krizsan K."/>
            <person name="Foldi C."/>
            <person name="Dima B."/>
            <person name="Sanchez-Garcia M."/>
            <person name="Sanchez-Ramirez S."/>
            <person name="Szollosi G.J."/>
            <person name="Szarkandi J.G."/>
            <person name="Papp V."/>
            <person name="Albert L."/>
            <person name="Andreopoulos W."/>
            <person name="Angelini C."/>
            <person name="Antonin V."/>
            <person name="Barry K.W."/>
            <person name="Bougher N.L."/>
            <person name="Buchanan P."/>
            <person name="Buyck B."/>
            <person name="Bense V."/>
            <person name="Catcheside P."/>
            <person name="Chovatia M."/>
            <person name="Cooper J."/>
            <person name="Damon W."/>
            <person name="Desjardin D."/>
            <person name="Finy P."/>
            <person name="Geml J."/>
            <person name="Haridas S."/>
            <person name="Hughes K."/>
            <person name="Justo A."/>
            <person name="Karasinski D."/>
            <person name="Kautmanova I."/>
            <person name="Kiss B."/>
            <person name="Kocsube S."/>
            <person name="Kotiranta H."/>
            <person name="LaButti K.M."/>
            <person name="Lechner B.E."/>
            <person name="Liimatainen K."/>
            <person name="Lipzen A."/>
            <person name="Lukacs Z."/>
            <person name="Mihaltcheva S."/>
            <person name="Morgado L.N."/>
            <person name="Niskanen T."/>
            <person name="Noordeloos M.E."/>
            <person name="Ohm R.A."/>
            <person name="Ortiz-Santana B."/>
            <person name="Ovrebo C."/>
            <person name="Racz N."/>
            <person name="Riley R."/>
            <person name="Savchenko A."/>
            <person name="Shiryaev A."/>
            <person name="Soop K."/>
            <person name="Spirin V."/>
            <person name="Szebenyi C."/>
            <person name="Tomsovsky M."/>
            <person name="Tulloss R.E."/>
            <person name="Uehling J."/>
            <person name="Grigoriev I.V."/>
            <person name="Vagvolgyi C."/>
            <person name="Papp T."/>
            <person name="Martin F.M."/>
            <person name="Miettinen O."/>
            <person name="Hibbett D.S."/>
            <person name="Nagy L.G."/>
        </authorList>
    </citation>
    <scope>NUCLEOTIDE SEQUENCE [LARGE SCALE GENOMIC DNA]</scope>
    <source>
        <strain evidence="3 4">FP101781</strain>
    </source>
</reference>
<gene>
    <name evidence="3" type="ORF">FA13DRAFT_1167408</name>
</gene>
<name>A0A4Y7SU42_COPMI</name>
<dbReference type="Pfam" id="PF20236">
    <property type="entry name" value="DUF6593"/>
    <property type="match status" value="1"/>
</dbReference>
<dbReference type="EMBL" id="QPFP01000057">
    <property type="protein sequence ID" value="TEB25385.1"/>
    <property type="molecule type" value="Genomic_DNA"/>
</dbReference>
<protein>
    <recommendedName>
        <fullName evidence="2">DUF6593 domain-containing protein</fullName>
    </recommendedName>
</protein>
<organism evidence="3 4">
    <name type="scientific">Coprinellus micaceus</name>
    <name type="common">Glistening ink-cap mushroom</name>
    <name type="synonym">Coprinus micaceus</name>
    <dbReference type="NCBI Taxonomy" id="71717"/>
    <lineage>
        <taxon>Eukaryota</taxon>
        <taxon>Fungi</taxon>
        <taxon>Dikarya</taxon>
        <taxon>Basidiomycota</taxon>
        <taxon>Agaricomycotina</taxon>
        <taxon>Agaricomycetes</taxon>
        <taxon>Agaricomycetidae</taxon>
        <taxon>Agaricales</taxon>
        <taxon>Agaricineae</taxon>
        <taxon>Psathyrellaceae</taxon>
        <taxon>Coprinellus</taxon>
    </lineage>
</organism>
<keyword evidence="4" id="KW-1185">Reference proteome</keyword>
<dbReference type="Proteomes" id="UP000298030">
    <property type="component" value="Unassembled WGS sequence"/>
</dbReference>
<proteinExistence type="predicted"/>
<dbReference type="AlphaFoldDB" id="A0A4Y7SU42"/>
<accession>A0A4Y7SU42</accession>